<dbReference type="AlphaFoldDB" id="A0A0D0BLY1"/>
<evidence type="ECO:0000313" key="2">
    <source>
        <dbReference type="EMBL" id="KIK55826.1"/>
    </source>
</evidence>
<evidence type="ECO:0000313" key="3">
    <source>
        <dbReference type="Proteomes" id="UP000053593"/>
    </source>
</evidence>
<dbReference type="EMBL" id="KN834803">
    <property type="protein sequence ID" value="KIK55826.1"/>
    <property type="molecule type" value="Genomic_DNA"/>
</dbReference>
<feature type="compositionally biased region" description="Polar residues" evidence="1">
    <location>
        <begin position="171"/>
        <end position="194"/>
    </location>
</feature>
<gene>
    <name evidence="2" type="ORF">GYMLUDRAFT_248420</name>
</gene>
<reference evidence="2 3" key="1">
    <citation type="submission" date="2014-04" db="EMBL/GenBank/DDBJ databases">
        <title>Evolutionary Origins and Diversification of the Mycorrhizal Mutualists.</title>
        <authorList>
            <consortium name="DOE Joint Genome Institute"/>
            <consortium name="Mycorrhizal Genomics Consortium"/>
            <person name="Kohler A."/>
            <person name="Kuo A."/>
            <person name="Nagy L.G."/>
            <person name="Floudas D."/>
            <person name="Copeland A."/>
            <person name="Barry K.W."/>
            <person name="Cichocki N."/>
            <person name="Veneault-Fourrey C."/>
            <person name="LaButti K."/>
            <person name="Lindquist E.A."/>
            <person name="Lipzen A."/>
            <person name="Lundell T."/>
            <person name="Morin E."/>
            <person name="Murat C."/>
            <person name="Riley R."/>
            <person name="Ohm R."/>
            <person name="Sun H."/>
            <person name="Tunlid A."/>
            <person name="Henrissat B."/>
            <person name="Grigoriev I.V."/>
            <person name="Hibbett D.S."/>
            <person name="Martin F."/>
        </authorList>
    </citation>
    <scope>NUCLEOTIDE SEQUENCE [LARGE SCALE GENOMIC DNA]</scope>
    <source>
        <strain evidence="2 3">FD-317 M1</strain>
    </source>
</reference>
<keyword evidence="3" id="KW-1185">Reference proteome</keyword>
<dbReference type="HOGENOM" id="CLU_478211_0_0_1"/>
<proteinExistence type="predicted"/>
<name>A0A0D0BLY1_9AGAR</name>
<accession>A0A0D0BLY1</accession>
<feature type="region of interest" description="Disordered" evidence="1">
    <location>
        <begin position="149"/>
        <end position="215"/>
    </location>
</feature>
<feature type="compositionally biased region" description="Polar residues" evidence="1">
    <location>
        <begin position="265"/>
        <end position="275"/>
    </location>
</feature>
<dbReference type="Proteomes" id="UP000053593">
    <property type="component" value="Unassembled WGS sequence"/>
</dbReference>
<protein>
    <submittedName>
        <fullName evidence="2">Uncharacterized protein</fullName>
    </submittedName>
</protein>
<feature type="compositionally biased region" description="Low complexity" evidence="1">
    <location>
        <begin position="283"/>
        <end position="292"/>
    </location>
</feature>
<feature type="region of interest" description="Disordered" evidence="1">
    <location>
        <begin position="227"/>
        <end position="292"/>
    </location>
</feature>
<evidence type="ECO:0000256" key="1">
    <source>
        <dbReference type="SAM" id="MobiDB-lite"/>
    </source>
</evidence>
<organism evidence="2 3">
    <name type="scientific">Collybiopsis luxurians FD-317 M1</name>
    <dbReference type="NCBI Taxonomy" id="944289"/>
    <lineage>
        <taxon>Eukaryota</taxon>
        <taxon>Fungi</taxon>
        <taxon>Dikarya</taxon>
        <taxon>Basidiomycota</taxon>
        <taxon>Agaricomycotina</taxon>
        <taxon>Agaricomycetes</taxon>
        <taxon>Agaricomycetidae</taxon>
        <taxon>Agaricales</taxon>
        <taxon>Marasmiineae</taxon>
        <taxon>Omphalotaceae</taxon>
        <taxon>Collybiopsis</taxon>
        <taxon>Collybiopsis luxurians</taxon>
    </lineage>
</organism>
<sequence length="502" mass="53340">MSSGSPFNVDLVTNLVRRQGEVLLRVQTQLGQSQRVEAASNEALEFVTLQSENEAMLMELDEALAGIRTVMSVSESSFTSDAQTVELSSRFQAIDPVANTENRGNDEAAPDIKPVAHLDSTNGEAASDVEPVTEPELLLELEDKLRPDSEHHEIATGAVSPHPELKIPLPRSSSLGPAVTSTAAANVEGSTPGPSRSMPAIPSLGLPPPSSRVASSPAPAIISAAAGNEKVPAPGPTASRSTLAAPSPKLRLPSGRVASSPKPVISSTAAANTKVSAPRPSRSIPALSSELPSSSSQIVPSNAGSAKMHLSIASLKAVCSKLPRSSKDTVVRELCTKVFGHATHLILEHPEALVKPSNSLAQLLITVSWSATDLSAGHLYYLGRYECGPTSKIDGKEYDSLPGETKSYIITTANSIRKDIKTNEHLISSMNATYGIFVAKLELSFSRYDEILERRSAEKRLCIKCHSRMVDVPPLSGALNIQIIQTRYCVFASSRYTKAARS</sequence>